<protein>
    <submittedName>
        <fullName evidence="1">Uncharacterized protein</fullName>
    </submittedName>
</protein>
<accession>A0A7Y0YRW2</accession>
<organism evidence="1">
    <name type="scientific">Streptococcus sanguinis</name>
    <dbReference type="NCBI Taxonomy" id="1305"/>
    <lineage>
        <taxon>Bacteria</taxon>
        <taxon>Bacillati</taxon>
        <taxon>Bacillota</taxon>
        <taxon>Bacilli</taxon>
        <taxon>Lactobacillales</taxon>
        <taxon>Streptococcaceae</taxon>
        <taxon>Streptococcus</taxon>
    </lineage>
</organism>
<dbReference type="AlphaFoldDB" id="A0A7Y0YRW2"/>
<evidence type="ECO:0000313" key="1">
    <source>
        <dbReference type="EMBL" id="NMX24655.1"/>
    </source>
</evidence>
<dbReference type="EMBL" id="JABBCN010000001">
    <property type="protein sequence ID" value="NMX24655.1"/>
    <property type="molecule type" value="Genomic_DNA"/>
</dbReference>
<reference evidence="1" key="1">
    <citation type="submission" date="2020-04" db="EMBL/GenBank/DDBJ databases">
        <authorList>
            <person name="Chakraborty B."/>
            <person name="Walker A.R."/>
            <person name="Burne R.A."/>
        </authorList>
    </citation>
    <scope>NUCLEOTIDE SEQUENCE [LARGE SCALE GENOMIC DNA]</scope>
    <source>
        <strain evidence="1">BCA8</strain>
    </source>
</reference>
<gene>
    <name evidence="1" type="ORF">HGP05_02935</name>
</gene>
<proteinExistence type="predicted"/>
<comment type="caution">
    <text evidence="1">The sequence shown here is derived from an EMBL/GenBank/DDBJ whole genome shotgun (WGS) entry which is preliminary data.</text>
</comment>
<sequence>MADNILILGNGFDIAMGRKTRYEDYYFTNIYTMNR</sequence>
<name>A0A7Y0YRW2_STRSA</name>